<feature type="region of interest" description="Disordered" evidence="1">
    <location>
        <begin position="352"/>
        <end position="373"/>
    </location>
</feature>
<feature type="compositionally biased region" description="Basic and acidic residues" evidence="1">
    <location>
        <begin position="364"/>
        <end position="373"/>
    </location>
</feature>
<name>A0A937UR34_9ACTN</name>
<dbReference type="AlphaFoldDB" id="A0A937UR34"/>
<organism evidence="2 3">
    <name type="scientific">Frankia nepalensis</name>
    <dbReference type="NCBI Taxonomy" id="1836974"/>
    <lineage>
        <taxon>Bacteria</taxon>
        <taxon>Bacillati</taxon>
        <taxon>Actinomycetota</taxon>
        <taxon>Actinomycetes</taxon>
        <taxon>Frankiales</taxon>
        <taxon>Frankiaceae</taxon>
        <taxon>Frankia</taxon>
    </lineage>
</organism>
<dbReference type="RefSeq" id="WP_203007113.1">
    <property type="nucleotide sequence ID" value="NZ_JADWYU010000116.1"/>
</dbReference>
<reference evidence="2" key="1">
    <citation type="submission" date="2020-12" db="EMBL/GenBank/DDBJ databases">
        <title>Genomic characterization of non-nitrogen-fixing Frankia strains.</title>
        <authorList>
            <person name="Carlos-Shanley C."/>
            <person name="Guerra T."/>
            <person name="Hahn D."/>
        </authorList>
    </citation>
    <scope>NUCLEOTIDE SEQUENCE</scope>
    <source>
        <strain evidence="2">CN6</strain>
    </source>
</reference>
<accession>A0A937UR34</accession>
<feature type="compositionally biased region" description="Basic residues" evidence="1">
    <location>
        <begin position="352"/>
        <end position="363"/>
    </location>
</feature>
<feature type="region of interest" description="Disordered" evidence="1">
    <location>
        <begin position="121"/>
        <end position="303"/>
    </location>
</feature>
<dbReference type="Proteomes" id="UP000604475">
    <property type="component" value="Unassembled WGS sequence"/>
</dbReference>
<feature type="compositionally biased region" description="Basic and acidic residues" evidence="1">
    <location>
        <begin position="145"/>
        <end position="160"/>
    </location>
</feature>
<feature type="compositionally biased region" description="Basic and acidic residues" evidence="1">
    <location>
        <begin position="168"/>
        <end position="189"/>
    </location>
</feature>
<protein>
    <submittedName>
        <fullName evidence="2">Uncharacterized protein</fullName>
    </submittedName>
</protein>
<proteinExistence type="predicted"/>
<feature type="compositionally biased region" description="Basic and acidic residues" evidence="1">
    <location>
        <begin position="231"/>
        <end position="257"/>
    </location>
</feature>
<evidence type="ECO:0000313" key="3">
    <source>
        <dbReference type="Proteomes" id="UP000604475"/>
    </source>
</evidence>
<feature type="region of interest" description="Disordered" evidence="1">
    <location>
        <begin position="441"/>
        <end position="483"/>
    </location>
</feature>
<feature type="region of interest" description="Disordered" evidence="1">
    <location>
        <begin position="1"/>
        <end position="82"/>
    </location>
</feature>
<keyword evidence="3" id="KW-1185">Reference proteome</keyword>
<evidence type="ECO:0000313" key="2">
    <source>
        <dbReference type="EMBL" id="MBL7630902.1"/>
    </source>
</evidence>
<comment type="caution">
    <text evidence="2">The sequence shown here is derived from an EMBL/GenBank/DDBJ whole genome shotgun (WGS) entry which is preliminary data.</text>
</comment>
<dbReference type="EMBL" id="JAEACQ010000256">
    <property type="protein sequence ID" value="MBL7630902.1"/>
    <property type="molecule type" value="Genomic_DNA"/>
</dbReference>
<gene>
    <name evidence="2" type="ORF">I7412_27815</name>
</gene>
<feature type="compositionally biased region" description="Basic and acidic residues" evidence="1">
    <location>
        <begin position="18"/>
        <end position="29"/>
    </location>
</feature>
<sequence length="483" mass="52631">MGTSLRGRLSRVTEMAPDDGRNRRGDRGQDVPTGMIRGGIMRRSRTAGLVEQRSGRGHLRHGAEEGADAGGTMSRLLGQSGPRDIHVPVAAREAAGRAGSAFTSAAGVAARAGQSAASATRDAGSALAHRMSDASGRVSDASGRVSERAEHLADYAETEGRWSPGRWSGREREEQGRQRRSWEEPREAGWEQPGEALRRAGEMSNGHGGRWGRHGRRSEESHAAGTPAAERAGRAGWRERPWESGEQGDPRSWERGGGRSLAEPGGRMGRRERRMARESGQDRAPGRHGEWAGRPEGSQEWSWERSALPWEEMGEHAMRGLSKRTVRRVEKARGAADESASLAYEAAERAMRHSHSRRARRSERKAVEQADKAQRMLDTQLERLERRLAQSRRRRRRGVGLLLLAGAGAGIAVAARRYLGQPRGGEPGLTREEQAMRAGMAPAGAGFPGTDRLSEGMASDVTAGRMEEMPGVDTMSDSTSRRF</sequence>
<evidence type="ECO:0000256" key="1">
    <source>
        <dbReference type="SAM" id="MobiDB-lite"/>
    </source>
</evidence>
<feature type="compositionally biased region" description="Basic and acidic residues" evidence="1">
    <location>
        <begin position="275"/>
        <end position="293"/>
    </location>
</feature>